<dbReference type="FunFam" id="1.10.340.70:FF:000001">
    <property type="entry name" value="Retrovirus-related Pol polyprotein from transposon gypsy-like Protein"/>
    <property type="match status" value="1"/>
</dbReference>
<dbReference type="InterPro" id="IPR041588">
    <property type="entry name" value="Integrase_H2C2"/>
</dbReference>
<accession>A0A507D0X2</accession>
<dbReference type="Gene3D" id="1.10.340.70">
    <property type="match status" value="1"/>
</dbReference>
<dbReference type="EMBL" id="QEAM01000155">
    <property type="protein sequence ID" value="TPX45099.1"/>
    <property type="molecule type" value="Genomic_DNA"/>
</dbReference>
<comment type="caution">
    <text evidence="2">The sequence shown here is derived from an EMBL/GenBank/DDBJ whole genome shotgun (WGS) entry which is preliminary data.</text>
</comment>
<evidence type="ECO:0000313" key="2">
    <source>
        <dbReference type="EMBL" id="TPX45099.1"/>
    </source>
</evidence>
<dbReference type="VEuPathDB" id="FungiDB:SeMB42_g04060"/>
<dbReference type="Pfam" id="PF17921">
    <property type="entry name" value="Integrase_H2C2"/>
    <property type="match status" value="1"/>
</dbReference>
<dbReference type="Proteomes" id="UP000320475">
    <property type="component" value="Unassembled WGS sequence"/>
</dbReference>
<proteinExistence type="predicted"/>
<evidence type="ECO:0000259" key="1">
    <source>
        <dbReference type="Pfam" id="PF17921"/>
    </source>
</evidence>
<dbReference type="OrthoDB" id="4369127at2759"/>
<organism evidence="2 3">
    <name type="scientific">Synchytrium endobioticum</name>
    <dbReference type="NCBI Taxonomy" id="286115"/>
    <lineage>
        <taxon>Eukaryota</taxon>
        <taxon>Fungi</taxon>
        <taxon>Fungi incertae sedis</taxon>
        <taxon>Chytridiomycota</taxon>
        <taxon>Chytridiomycota incertae sedis</taxon>
        <taxon>Chytridiomycetes</taxon>
        <taxon>Synchytriales</taxon>
        <taxon>Synchytriaceae</taxon>
        <taxon>Synchytrium</taxon>
    </lineage>
</organism>
<dbReference type="PANTHER" id="PTHR37984:SF5">
    <property type="entry name" value="PROTEIN NYNRIN-LIKE"/>
    <property type="match status" value="1"/>
</dbReference>
<dbReference type="InterPro" id="IPR050951">
    <property type="entry name" value="Retrovirus_Pol_polyprotein"/>
</dbReference>
<name>A0A507D0X2_9FUNG</name>
<sequence length="230" mass="26744">MRKRKPTTDVSNTVAVDEIAQNLDNQHTHTITMDRRESTAVQMEIRSDDQAQSSHPTLDESVDKAYHTVIEELISDSTKEVQKFMNIDVTDATLRHMVRQSQSDDVDIQRIQHLIGHPPNVKPTMIGPWPFNAMSYKLTNDGLLYREYMDGRVQRHQLLIPKSIRLDVLKLFHDSPLCGHLGQTRTYIKMRERFYWPNVKNTIKDNVSNCLPCKLSKHRVNLYNRPLQPT</sequence>
<protein>
    <recommendedName>
        <fullName evidence="1">Integrase zinc-binding domain-containing protein</fullName>
    </recommendedName>
</protein>
<reference evidence="2 3" key="1">
    <citation type="journal article" date="2019" name="Sci. Rep.">
        <title>Comparative genomics of chytrid fungi reveal insights into the obligate biotrophic and pathogenic lifestyle of Synchytrium endobioticum.</title>
        <authorList>
            <person name="van de Vossenberg B.T.L.H."/>
            <person name="Warris S."/>
            <person name="Nguyen H.D.T."/>
            <person name="van Gent-Pelzer M.P.E."/>
            <person name="Joly D.L."/>
            <person name="van de Geest H.C."/>
            <person name="Bonants P.J.M."/>
            <person name="Smith D.S."/>
            <person name="Levesque C.A."/>
            <person name="van der Lee T.A.J."/>
        </authorList>
    </citation>
    <scope>NUCLEOTIDE SEQUENCE [LARGE SCALE GENOMIC DNA]</scope>
    <source>
        <strain evidence="2 3">LEV6574</strain>
    </source>
</reference>
<feature type="domain" description="Integrase zinc-binding" evidence="1">
    <location>
        <begin position="160"/>
        <end position="219"/>
    </location>
</feature>
<gene>
    <name evidence="2" type="ORF">SeLEV6574_g04089</name>
</gene>
<evidence type="ECO:0000313" key="3">
    <source>
        <dbReference type="Proteomes" id="UP000320475"/>
    </source>
</evidence>
<dbReference type="PANTHER" id="PTHR37984">
    <property type="entry name" value="PROTEIN CBG26694"/>
    <property type="match status" value="1"/>
</dbReference>
<dbReference type="AlphaFoldDB" id="A0A507D0X2"/>